<evidence type="ECO:0000313" key="1">
    <source>
        <dbReference type="EMBL" id="QIE59032.1"/>
    </source>
</evidence>
<keyword evidence="2" id="KW-1185">Reference proteome</keyword>
<sequence length="123" mass="14344">MLRTIMILVFTCILTWSCSENVNKEIDINDYYETQGVITKVNPAIVKGQRHLSSYYFTYIDTDSTMKHGTEKYIETRMRVGKGSPVTIMIHKEDSLDMFIDRLGVFYENSWSILQKNLEKTSD</sequence>
<reference evidence="1 2" key="1">
    <citation type="submission" date="2020-02" db="EMBL/GenBank/DDBJ databases">
        <title>Complete genome sequence of Flavobacteriaceae bacterium.</title>
        <authorList>
            <person name="Kim S.-J."/>
            <person name="Kim Y.-S."/>
            <person name="Kim K.-H."/>
        </authorList>
    </citation>
    <scope>NUCLEOTIDE SEQUENCE [LARGE SCALE GENOMIC DNA]</scope>
    <source>
        <strain evidence="1 2">RR4-40</strain>
    </source>
</reference>
<proteinExistence type="predicted"/>
<dbReference type="EMBL" id="CP049057">
    <property type="protein sequence ID" value="QIE59032.1"/>
    <property type="molecule type" value="Genomic_DNA"/>
</dbReference>
<name>A0A6G6GKE9_9FLAO</name>
<protein>
    <submittedName>
        <fullName evidence="1">Uncharacterized protein</fullName>
    </submittedName>
</protein>
<evidence type="ECO:0000313" key="2">
    <source>
        <dbReference type="Proteomes" id="UP000505306"/>
    </source>
</evidence>
<dbReference type="RefSeq" id="WP_164679062.1">
    <property type="nucleotide sequence ID" value="NZ_CP049057.1"/>
</dbReference>
<dbReference type="Proteomes" id="UP000505306">
    <property type="component" value="Chromosome"/>
</dbReference>
<gene>
    <name evidence="1" type="ORF">G5B37_05475</name>
</gene>
<dbReference type="AlphaFoldDB" id="A0A6G6GKE9"/>
<organism evidence="1 2">
    <name type="scientific">Rasiella rasia</name>
    <dbReference type="NCBI Taxonomy" id="2744027"/>
    <lineage>
        <taxon>Bacteria</taxon>
        <taxon>Pseudomonadati</taxon>
        <taxon>Bacteroidota</taxon>
        <taxon>Flavobacteriia</taxon>
        <taxon>Flavobacteriales</taxon>
        <taxon>Flavobacteriaceae</taxon>
        <taxon>Rasiella</taxon>
    </lineage>
</organism>
<dbReference type="KEGG" id="mgel:G5B37_05475"/>
<accession>A0A6G6GKE9</accession>